<dbReference type="PRINTS" id="PR01007">
    <property type="entry name" value="FLGHOOKFLIK"/>
</dbReference>
<gene>
    <name evidence="6" type="ORF">SAMN05421872_107274</name>
</gene>
<proteinExistence type="inferred from homology"/>
<dbReference type="Pfam" id="PF02120">
    <property type="entry name" value="Flg_hook"/>
    <property type="match status" value="1"/>
</dbReference>
<evidence type="ECO:0000259" key="5">
    <source>
        <dbReference type="Pfam" id="PF02120"/>
    </source>
</evidence>
<organism evidence="6 7">
    <name type="scientific">Nocardioides lianchengensis</name>
    <dbReference type="NCBI Taxonomy" id="1045774"/>
    <lineage>
        <taxon>Bacteria</taxon>
        <taxon>Bacillati</taxon>
        <taxon>Actinomycetota</taxon>
        <taxon>Actinomycetes</taxon>
        <taxon>Propionibacteriales</taxon>
        <taxon>Nocardioidaceae</taxon>
        <taxon>Nocardioides</taxon>
    </lineage>
</organism>
<accession>A0A1G6U3P3</accession>
<feature type="domain" description="Flagellar hook-length control protein-like C-terminal" evidence="5">
    <location>
        <begin position="267"/>
        <end position="337"/>
    </location>
</feature>
<dbReference type="GO" id="GO:0044780">
    <property type="term" value="P:bacterial-type flagellum assembly"/>
    <property type="evidence" value="ECO:0007669"/>
    <property type="project" value="InterPro"/>
</dbReference>
<feature type="region of interest" description="Disordered" evidence="4">
    <location>
        <begin position="1"/>
        <end position="29"/>
    </location>
</feature>
<feature type="compositionally biased region" description="Basic and acidic residues" evidence="4">
    <location>
        <begin position="363"/>
        <end position="400"/>
    </location>
</feature>
<evidence type="ECO:0000256" key="3">
    <source>
        <dbReference type="ARBA" id="ARBA00022795"/>
    </source>
</evidence>
<name>A0A1G6U3P3_9ACTN</name>
<feature type="region of interest" description="Disordered" evidence="4">
    <location>
        <begin position="174"/>
        <end position="224"/>
    </location>
</feature>
<dbReference type="CDD" id="cd17470">
    <property type="entry name" value="T3SS_Flik_C"/>
    <property type="match status" value="1"/>
</dbReference>
<feature type="region of interest" description="Disordered" evidence="4">
    <location>
        <begin position="235"/>
        <end position="254"/>
    </location>
</feature>
<comment type="similarity">
    <text evidence="2">Belongs to the FliK family.</text>
</comment>
<sequence length="406" mass="39473">MSTMTTTPAGGARTAGATTGPTAGGATAGDATGFGDLLAALVPGSPAGLALASSTPAGVCGAGPEVIVSQEDVVVGATDSAQVVVGAAGDDTAGSRTGDPGAVVPADEAEPATDPGAVVDAALLAQAQLAALPLLAPASATPVPVVAGATADVPVEGVEGATPAGDVALPGEAVVEPGHSTSADAGSSDPDPDRSAPQPAAPAAATTGTAASPTPTPSAPAADATAAVALAPTAGTTAPAPTLTRGEARPADAVPGQVFPEVVRLSQSGPGTHRVTLRLDPGTLGEVRVTLTVRDGEVQVRLAAQHDAREVLAQAAPDLRRLLEQSGSVDARVAVADLTTGTTTDTSGDRPYGGDRGAGTDADGERPASYDGRERESSRARADAERLAVSERIREARPRSGLDLAL</sequence>
<comment type="function">
    <text evidence="1">Controls the length of the flagellar hook.</text>
</comment>
<reference evidence="6 7" key="1">
    <citation type="submission" date="2016-10" db="EMBL/GenBank/DDBJ databases">
        <authorList>
            <person name="de Groot N.N."/>
        </authorList>
    </citation>
    <scope>NUCLEOTIDE SEQUENCE [LARGE SCALE GENOMIC DNA]</scope>
    <source>
        <strain evidence="6 7">CGMCC 4.6858</strain>
    </source>
</reference>
<feature type="compositionally biased region" description="Low complexity" evidence="4">
    <location>
        <begin position="235"/>
        <end position="244"/>
    </location>
</feature>
<keyword evidence="7" id="KW-1185">Reference proteome</keyword>
<dbReference type="AlphaFoldDB" id="A0A1G6U3P3"/>
<dbReference type="PANTHER" id="PTHR37533">
    <property type="entry name" value="FLAGELLAR HOOK-LENGTH CONTROL PROTEIN"/>
    <property type="match status" value="1"/>
</dbReference>
<protein>
    <submittedName>
        <fullName evidence="6">Hook-length control protein FliK</fullName>
    </submittedName>
</protein>
<evidence type="ECO:0000256" key="1">
    <source>
        <dbReference type="ARBA" id="ARBA00003944"/>
    </source>
</evidence>
<evidence type="ECO:0000313" key="6">
    <source>
        <dbReference type="EMBL" id="SDD35175.1"/>
    </source>
</evidence>
<dbReference type="InterPro" id="IPR001635">
    <property type="entry name" value="Flag_hook_Flik"/>
</dbReference>
<dbReference type="OrthoDB" id="3791041at2"/>
<feature type="region of interest" description="Disordered" evidence="4">
    <location>
        <begin position="340"/>
        <end position="406"/>
    </location>
</feature>
<feature type="compositionally biased region" description="Low complexity" evidence="4">
    <location>
        <begin position="180"/>
        <end position="224"/>
    </location>
</feature>
<dbReference type="InterPro" id="IPR038610">
    <property type="entry name" value="FliK-like_C_sf"/>
</dbReference>
<keyword evidence="3" id="KW-1005">Bacterial flagellum biogenesis</keyword>
<dbReference type="STRING" id="1045774.SAMN05421872_107274"/>
<evidence type="ECO:0000256" key="4">
    <source>
        <dbReference type="SAM" id="MobiDB-lite"/>
    </source>
</evidence>
<evidence type="ECO:0000256" key="2">
    <source>
        <dbReference type="ARBA" id="ARBA00009149"/>
    </source>
</evidence>
<dbReference type="RefSeq" id="WP_090857394.1">
    <property type="nucleotide sequence ID" value="NZ_FMZM01000007.1"/>
</dbReference>
<dbReference type="InterPro" id="IPR021136">
    <property type="entry name" value="Flagellar_hook_control-like_C"/>
</dbReference>
<evidence type="ECO:0000313" key="7">
    <source>
        <dbReference type="Proteomes" id="UP000199034"/>
    </source>
</evidence>
<dbReference type="Gene3D" id="3.30.750.140">
    <property type="match status" value="1"/>
</dbReference>
<dbReference type="PANTHER" id="PTHR37533:SF2">
    <property type="entry name" value="FLAGELLAR HOOK-LENGTH CONTROL PROTEIN"/>
    <property type="match status" value="1"/>
</dbReference>
<dbReference type="Proteomes" id="UP000199034">
    <property type="component" value="Unassembled WGS sequence"/>
</dbReference>
<dbReference type="GO" id="GO:0009424">
    <property type="term" value="C:bacterial-type flagellum hook"/>
    <property type="evidence" value="ECO:0007669"/>
    <property type="project" value="InterPro"/>
</dbReference>
<dbReference type="InterPro" id="IPR052563">
    <property type="entry name" value="FliK"/>
</dbReference>
<dbReference type="EMBL" id="FMZM01000007">
    <property type="protein sequence ID" value="SDD35175.1"/>
    <property type="molecule type" value="Genomic_DNA"/>
</dbReference>
<feature type="compositionally biased region" description="Low complexity" evidence="4">
    <location>
        <begin position="1"/>
        <end position="21"/>
    </location>
</feature>